<sequence>MSKICFISVGNLYTIPYIKVYEEIIEEDFDIIYWNRDNIMENTRAKRKFVLDKKVNNYFDKICGYLKFARLSYKTIKNEKYESVIFLSTIAAVLNYKTIKKLTAQYIIDIRDYTFENNKLFKNLEDKIFKKAKIIIISSPAYRCFLPRHYHYYELHNVQNINPDKIPTLKNKNQKKVLSYIGTISYIDENKKIIDYFANDERFILKFIGKNSEILKEYCKRKNINNVFFIGKFKPDQILDLYSGTDVIINAYGNNNPRLDYALSNKLYFATKLYLPIIVSKNTYMEKVTADLGIGLVFNNNLKDQILSFKMDDNKKEILDNFNKKIIKINKETREIIRECVAKDAKTY</sequence>
<organism evidence="1 2">
    <name type="scientific">Massilimicrobiota timonensis</name>
    <dbReference type="NCBI Taxonomy" id="1776392"/>
    <lineage>
        <taxon>Bacteria</taxon>
        <taxon>Bacillati</taxon>
        <taxon>Bacillota</taxon>
        <taxon>Erysipelotrichia</taxon>
        <taxon>Erysipelotrichales</taxon>
        <taxon>Erysipelotrichaceae</taxon>
        <taxon>Massilimicrobiota</taxon>
    </lineage>
</organism>
<dbReference type="AlphaFoldDB" id="A0A1Y4SW79"/>
<dbReference type="OrthoDB" id="2052976at2"/>
<name>A0A1Y4SW79_9FIRM</name>
<reference evidence="1 2" key="1">
    <citation type="journal article" date="2018" name="BMC Genomics">
        <title>Whole genome sequencing and function prediction of 133 gut anaerobes isolated from chicken caecum in pure cultures.</title>
        <authorList>
            <person name="Medvecky M."/>
            <person name="Cejkova D."/>
            <person name="Polansky O."/>
            <person name="Karasova D."/>
            <person name="Kubasova T."/>
            <person name="Cizek A."/>
            <person name="Rychlik I."/>
        </authorList>
    </citation>
    <scope>NUCLEOTIDE SEQUENCE [LARGE SCALE GENOMIC DNA]</scope>
    <source>
        <strain evidence="1 2">An13</strain>
    </source>
</reference>
<dbReference type="Proteomes" id="UP000195305">
    <property type="component" value="Unassembled WGS sequence"/>
</dbReference>
<keyword evidence="2" id="KW-1185">Reference proteome</keyword>
<evidence type="ECO:0000313" key="2">
    <source>
        <dbReference type="Proteomes" id="UP000195305"/>
    </source>
</evidence>
<gene>
    <name evidence="1" type="ORF">B5E75_11125</name>
</gene>
<evidence type="ECO:0000313" key="1">
    <source>
        <dbReference type="EMBL" id="OUQ33211.1"/>
    </source>
</evidence>
<dbReference type="SUPFAM" id="SSF53756">
    <property type="entry name" value="UDP-Glycosyltransferase/glycogen phosphorylase"/>
    <property type="match status" value="1"/>
</dbReference>
<dbReference type="Gene3D" id="3.40.50.2000">
    <property type="entry name" value="Glycogen Phosphorylase B"/>
    <property type="match status" value="1"/>
</dbReference>
<comment type="caution">
    <text evidence="1">The sequence shown here is derived from an EMBL/GenBank/DDBJ whole genome shotgun (WGS) entry which is preliminary data.</text>
</comment>
<proteinExistence type="predicted"/>
<protein>
    <recommendedName>
        <fullName evidence="3">Capsular biosynthesis protein</fullName>
    </recommendedName>
</protein>
<evidence type="ECO:0008006" key="3">
    <source>
        <dbReference type="Google" id="ProtNLM"/>
    </source>
</evidence>
<dbReference type="RefSeq" id="WP_087359238.1">
    <property type="nucleotide sequence ID" value="NZ_NFLJ01000035.1"/>
</dbReference>
<dbReference type="EMBL" id="NFLJ01000035">
    <property type="protein sequence ID" value="OUQ33211.1"/>
    <property type="molecule type" value="Genomic_DNA"/>
</dbReference>
<accession>A0A1Y4SW79</accession>